<dbReference type="InterPro" id="IPR018097">
    <property type="entry name" value="EGF_Ca-bd_CS"/>
</dbReference>
<evidence type="ECO:0000313" key="25">
    <source>
        <dbReference type="Ensembl" id="ENSCGRP00001023826.1"/>
    </source>
</evidence>
<dbReference type="InterPro" id="IPR000742">
    <property type="entry name" value="EGF"/>
</dbReference>
<evidence type="ECO:0000256" key="18">
    <source>
        <dbReference type="ARBA" id="ARBA00060989"/>
    </source>
</evidence>
<feature type="disulfide bond" evidence="21">
    <location>
        <begin position="172"/>
        <end position="181"/>
    </location>
</feature>
<evidence type="ECO:0000256" key="16">
    <source>
        <dbReference type="ARBA" id="ARBA00023273"/>
    </source>
</evidence>
<dbReference type="SUPFAM" id="SSF57184">
    <property type="entry name" value="Growth factor receptor domain"/>
    <property type="match status" value="2"/>
</dbReference>
<evidence type="ECO:0000256" key="12">
    <source>
        <dbReference type="ARBA" id="ARBA00022989"/>
    </source>
</evidence>
<feature type="chain" id="PRO_5034805679" description="Protein crumbs homolog 1" evidence="22">
    <location>
        <begin position="28"/>
        <end position="738"/>
    </location>
</feature>
<dbReference type="GO" id="GO:0007163">
    <property type="term" value="P:establishment or maintenance of cell polarity"/>
    <property type="evidence" value="ECO:0007669"/>
    <property type="project" value="UniProtKB-ARBA"/>
</dbReference>
<evidence type="ECO:0000256" key="19">
    <source>
        <dbReference type="ARBA" id="ARBA00061979"/>
    </source>
</evidence>
<keyword evidence="5" id="KW-1003">Cell membrane</keyword>
<dbReference type="Gene3D" id="2.10.25.10">
    <property type="entry name" value="Laminin"/>
    <property type="match status" value="11"/>
</dbReference>
<evidence type="ECO:0000256" key="15">
    <source>
        <dbReference type="ARBA" id="ARBA00023180"/>
    </source>
</evidence>
<dbReference type="Ensembl" id="ENSCGRT00001028072.1">
    <property type="protein sequence ID" value="ENSCGRP00001023826.1"/>
    <property type="gene ID" value="ENSCGRG00001021930.1"/>
</dbReference>
<keyword evidence="11" id="KW-0106">Calcium</keyword>
<dbReference type="GO" id="GO:0023052">
    <property type="term" value="P:signaling"/>
    <property type="evidence" value="ECO:0007669"/>
    <property type="project" value="UniProtKB-ARBA"/>
</dbReference>
<dbReference type="InterPro" id="IPR013320">
    <property type="entry name" value="ConA-like_dom_sf"/>
</dbReference>
<keyword evidence="9 22" id="KW-0732">Signal</keyword>
<dbReference type="PROSITE" id="PS50025">
    <property type="entry name" value="LAM_G_DOMAIN"/>
    <property type="match status" value="1"/>
</dbReference>
<dbReference type="PRINTS" id="PR00010">
    <property type="entry name" value="EGFBLOOD"/>
</dbReference>
<evidence type="ECO:0000259" key="24">
    <source>
        <dbReference type="PROSITE" id="PS50026"/>
    </source>
</evidence>
<reference evidence="25" key="2">
    <citation type="submission" date="2025-09" db="UniProtKB">
        <authorList>
            <consortium name="Ensembl"/>
        </authorList>
    </citation>
    <scope>IDENTIFICATION</scope>
</reference>
<dbReference type="InterPro" id="IPR051830">
    <property type="entry name" value="NOTCH_homolog"/>
</dbReference>
<comment type="subunit">
    <text evidence="19">Component of a complex composed of PALS1, CRB1 and EPB41L5. Within the complex, interacts (via intracellular domain) with PALS1 and EPB41L5 (via FERM domain). Forms a complex with MPP4 and PALS1. Interacts with MPDZ/MUPP1 and MPP4.</text>
</comment>
<feature type="disulfide bond" evidence="21">
    <location>
        <begin position="325"/>
        <end position="334"/>
    </location>
</feature>
<feature type="disulfide bond" evidence="21">
    <location>
        <begin position="383"/>
        <end position="392"/>
    </location>
</feature>
<feature type="domain" description="EGF-like" evidence="24">
    <location>
        <begin position="337"/>
        <end position="393"/>
    </location>
</feature>
<keyword evidence="10" id="KW-0677">Repeat</keyword>
<dbReference type="InterPro" id="IPR000152">
    <property type="entry name" value="EGF-type_Asp/Asn_hydroxyl_site"/>
</dbReference>
<dbReference type="GO" id="GO:0090596">
    <property type="term" value="P:sensory organ morphogenesis"/>
    <property type="evidence" value="ECO:0007669"/>
    <property type="project" value="UniProtKB-ARBA"/>
</dbReference>
<evidence type="ECO:0000256" key="4">
    <source>
        <dbReference type="ARBA" id="ARBA00004613"/>
    </source>
</evidence>
<dbReference type="PROSITE" id="PS01187">
    <property type="entry name" value="EGF_CA"/>
    <property type="match status" value="2"/>
</dbReference>
<accession>A0A8C2MUH1</accession>
<dbReference type="CDD" id="cd00110">
    <property type="entry name" value="LamG"/>
    <property type="match status" value="1"/>
</dbReference>
<feature type="disulfide bond" evidence="21">
    <location>
        <begin position="134"/>
        <end position="143"/>
    </location>
</feature>
<dbReference type="PANTHER" id="PTHR24033:SF224">
    <property type="entry name" value="C-TYPE LECTIN"/>
    <property type="match status" value="1"/>
</dbReference>
<dbReference type="GO" id="GO:0005576">
    <property type="term" value="C:extracellular region"/>
    <property type="evidence" value="ECO:0007669"/>
    <property type="project" value="UniProtKB-SubCell"/>
</dbReference>
<dbReference type="PROSITE" id="PS00010">
    <property type="entry name" value="ASX_HYDROXYL"/>
    <property type="match status" value="7"/>
</dbReference>
<dbReference type="FunFam" id="2.10.25.10:FF:000123">
    <property type="entry name" value="Crumbs homolog 1 (Drosophila)"/>
    <property type="match status" value="2"/>
</dbReference>
<evidence type="ECO:0000256" key="5">
    <source>
        <dbReference type="ARBA" id="ARBA00022475"/>
    </source>
</evidence>
<feature type="domain" description="EGF-like" evidence="24">
    <location>
        <begin position="395"/>
        <end position="437"/>
    </location>
</feature>
<evidence type="ECO:0000256" key="21">
    <source>
        <dbReference type="PROSITE-ProRule" id="PRU00076"/>
    </source>
</evidence>
<dbReference type="SUPFAM" id="SSF57196">
    <property type="entry name" value="EGF/Laminin"/>
    <property type="match status" value="5"/>
</dbReference>
<dbReference type="FunFam" id="2.10.25.10:FF:000309">
    <property type="entry name" value="Uncharacterized protein, isoform A"/>
    <property type="match status" value="1"/>
</dbReference>
<keyword evidence="13" id="KW-0472">Membrane</keyword>
<evidence type="ECO:0000256" key="7">
    <source>
        <dbReference type="ARBA" id="ARBA00022536"/>
    </source>
</evidence>
<dbReference type="GO" id="GO:0005912">
    <property type="term" value="C:adherens junction"/>
    <property type="evidence" value="ECO:0007669"/>
    <property type="project" value="UniProtKB-ARBA"/>
</dbReference>
<feature type="disulfide bond" evidence="21">
    <location>
        <begin position="696"/>
        <end position="705"/>
    </location>
</feature>
<feature type="signal peptide" evidence="22">
    <location>
        <begin position="1"/>
        <end position="27"/>
    </location>
</feature>
<dbReference type="SMART" id="SM00282">
    <property type="entry name" value="LamG"/>
    <property type="match status" value="1"/>
</dbReference>
<dbReference type="SMART" id="SM00179">
    <property type="entry name" value="EGF_CA"/>
    <property type="match status" value="10"/>
</dbReference>
<gene>
    <name evidence="25" type="primary">Crb1</name>
</gene>
<dbReference type="PROSITE" id="PS01186">
    <property type="entry name" value="EGF_2"/>
    <property type="match status" value="7"/>
</dbReference>
<dbReference type="PROSITE" id="PS00022">
    <property type="entry name" value="EGF_1"/>
    <property type="match status" value="9"/>
</dbReference>
<feature type="domain" description="Laminin G" evidence="23">
    <location>
        <begin position="481"/>
        <end position="668"/>
    </location>
</feature>
<dbReference type="InterPro" id="IPR001791">
    <property type="entry name" value="Laminin_G"/>
</dbReference>
<feature type="domain" description="EGF-like" evidence="24">
    <location>
        <begin position="222"/>
        <end position="258"/>
    </location>
</feature>
<evidence type="ECO:0000256" key="14">
    <source>
        <dbReference type="ARBA" id="ARBA00023157"/>
    </source>
</evidence>
<dbReference type="GO" id="GO:0016324">
    <property type="term" value="C:apical plasma membrane"/>
    <property type="evidence" value="ECO:0007669"/>
    <property type="project" value="UniProtKB-SubCell"/>
</dbReference>
<dbReference type="GO" id="GO:0001750">
    <property type="term" value="C:photoreceptor outer segment"/>
    <property type="evidence" value="ECO:0007669"/>
    <property type="project" value="UniProtKB-SubCell"/>
</dbReference>
<feature type="disulfide bond" evidence="21">
    <location>
        <begin position="210"/>
        <end position="219"/>
    </location>
</feature>
<keyword evidence="16" id="KW-0966">Cell projection</keyword>
<evidence type="ECO:0000256" key="9">
    <source>
        <dbReference type="ARBA" id="ARBA00022729"/>
    </source>
</evidence>
<feature type="domain" description="EGF-like" evidence="24">
    <location>
        <begin position="670"/>
        <end position="706"/>
    </location>
</feature>
<keyword evidence="12" id="KW-1133">Transmembrane helix</keyword>
<evidence type="ECO:0000256" key="11">
    <source>
        <dbReference type="ARBA" id="ARBA00022837"/>
    </source>
</evidence>
<dbReference type="SMART" id="SM00181">
    <property type="entry name" value="EGF"/>
    <property type="match status" value="11"/>
</dbReference>
<comment type="similarity">
    <text evidence="18">Belongs to the Crumbs protein family.</text>
</comment>
<proteinExistence type="inferred from homology"/>
<feature type="disulfide bond" evidence="21">
    <location>
        <begin position="77"/>
        <end position="94"/>
    </location>
</feature>
<dbReference type="GO" id="GO:0005509">
    <property type="term" value="F:calcium ion binding"/>
    <property type="evidence" value="ECO:0007669"/>
    <property type="project" value="InterPro"/>
</dbReference>
<evidence type="ECO:0000256" key="20">
    <source>
        <dbReference type="ARBA" id="ARBA00072403"/>
    </source>
</evidence>
<dbReference type="InterPro" id="IPR009030">
    <property type="entry name" value="Growth_fac_rcpt_cys_sf"/>
</dbReference>
<evidence type="ECO:0000313" key="26">
    <source>
        <dbReference type="Proteomes" id="UP000694386"/>
    </source>
</evidence>
<feature type="disulfide bond" evidence="21">
    <location>
        <begin position="248"/>
        <end position="257"/>
    </location>
</feature>
<dbReference type="FunFam" id="2.10.25.10:FF:000391">
    <property type="entry name" value="Weary, isoform C"/>
    <property type="match status" value="1"/>
</dbReference>
<evidence type="ECO:0000256" key="3">
    <source>
        <dbReference type="ARBA" id="ARBA00004504"/>
    </source>
</evidence>
<dbReference type="FunFam" id="2.10.25.10:FF:000039">
    <property type="entry name" value="Crumbs cell polarity complex component 1"/>
    <property type="match status" value="2"/>
</dbReference>
<feature type="domain" description="EGF-like" evidence="24">
    <location>
        <begin position="108"/>
        <end position="144"/>
    </location>
</feature>
<dbReference type="PANTHER" id="PTHR24033">
    <property type="entry name" value="EGF-LIKE DOMAIN-CONTAINING PROTEIN"/>
    <property type="match status" value="1"/>
</dbReference>
<feature type="disulfide bond" evidence="21">
    <location>
        <begin position="469"/>
        <end position="478"/>
    </location>
</feature>
<keyword evidence="14 21" id="KW-1015">Disulfide bond</keyword>
<name>A0A8C2MUH1_CRIGR</name>
<keyword evidence="7 21" id="KW-0245">EGF-like domain</keyword>
<dbReference type="GO" id="GO:0032991">
    <property type="term" value="C:protein-containing complex"/>
    <property type="evidence" value="ECO:0007669"/>
    <property type="project" value="UniProtKB-ARBA"/>
</dbReference>
<dbReference type="FunFam" id="2.10.25.10:FF:000274">
    <property type="entry name" value="Crumbs cell polarity complex component 1"/>
    <property type="match status" value="1"/>
</dbReference>
<feature type="domain" description="EGF-like" evidence="24">
    <location>
        <begin position="184"/>
        <end position="220"/>
    </location>
</feature>
<protein>
    <recommendedName>
        <fullName evidence="20">Protein crumbs homolog 1</fullName>
    </recommendedName>
</protein>
<dbReference type="SUPFAM" id="SSF49899">
    <property type="entry name" value="Concanavalin A-like lectins/glucanases"/>
    <property type="match status" value="1"/>
</dbReference>
<evidence type="ECO:0000256" key="2">
    <source>
        <dbReference type="ARBA" id="ARBA00004437"/>
    </source>
</evidence>
<sequence length="738" mass="80159">MKLKKTDCLLIFYLSSSLLICIQNSFCNINNTRCLSNSCQNNSVCKGFPQDNCCSNIDNILGKGCEDVKDPCLSSPCQGNGTCVTTPGERSFLCQCPLGYSGLTCETAINSCGENSCQHGGTCHKDPEHPVCICPAGYAGRFCETDHNECASSPCHNGAVCQDGINGYSCFCVPGYQGRHCDLEVDECASDPCMNEAVCLNEIGRYICVCPQEYSGVNCELEIDECGSQPCLHGATCQDALGAYFCDCAPGFLGDHCEFNFDECASQPCLHGGLCVDRGGSYHCDCTDSGFTGTHCETLMPLCWSKPCHNNASCEDTVNSYICHCWPGYTGALCETDINECSSNPCQFEGECAELSSEDLYGHIAGLPSSFSYLGASGYICICQPGFTGIHCEEDIDECLQNPCQNGGTCENLPGNYSCHCPFDDISGTFYGGEDCSEVLLGCTHHQCLNNGKCIPHFENGQHGFTCQCPSGYAGSLCQTDTTLSFESNGFLWVTSGSHTTLQSECNVSLRFQTVQPNSLLLFRGNRDMSMKLELLNGCVHLSIQVKNQSNVLLYISHNTSNGEWHLVEVIFAETIMLTLIGSSCKGKCTTKTSFPVENQPSLCAFQNTFLGGLPVGTTNNSVSVLSVYNVPATPSFVGCLQDIQFDLNHITLENLSSTLSLNVKAGCMRKDWCESEPCQNRGRCINLWQGYQCDCDRPHTGSNCLEGERSWVPWSLCQKYLLGNIRSPSGLRLMLAH</sequence>
<feature type="disulfide bond" evidence="21">
    <location>
        <begin position="96"/>
        <end position="105"/>
    </location>
</feature>
<keyword evidence="15" id="KW-0325">Glycoprotein</keyword>
<dbReference type="GO" id="GO:0007154">
    <property type="term" value="P:cell communication"/>
    <property type="evidence" value="ECO:0007669"/>
    <property type="project" value="UniProtKB-ARBA"/>
</dbReference>
<comment type="function">
    <text evidence="17">Plays a role in photoreceptor morphogenesis in the retina. May maintain cell polarization and adhesion.</text>
</comment>
<feature type="domain" description="EGF-like" evidence="24">
    <location>
        <begin position="68"/>
        <end position="106"/>
    </location>
</feature>
<feature type="domain" description="EGF-like" evidence="24">
    <location>
        <begin position="299"/>
        <end position="335"/>
    </location>
</feature>
<comment type="subcellular location">
    <subcellularLocation>
        <location evidence="1">Apical cell membrane</location>
        <topology evidence="1">Single-pass type I membrane protein</topology>
    </subcellularLocation>
    <subcellularLocation>
        <location evidence="3">Cell projection</location>
        <location evidence="3">Cilium</location>
        <location evidence="3">Photoreceptor outer segment</location>
    </subcellularLocation>
    <subcellularLocation>
        <location evidence="2">Photoreceptor inner segment</location>
    </subcellularLocation>
    <subcellularLocation>
        <location evidence="4">Secreted</location>
    </subcellularLocation>
</comment>
<dbReference type="GO" id="GO:0001917">
    <property type="term" value="C:photoreceptor inner segment"/>
    <property type="evidence" value="ECO:0007669"/>
    <property type="project" value="UniProtKB-SubCell"/>
</dbReference>
<dbReference type="InterPro" id="IPR001881">
    <property type="entry name" value="EGF-like_Ca-bd_dom"/>
</dbReference>
<evidence type="ECO:0000256" key="22">
    <source>
        <dbReference type="SAM" id="SignalP"/>
    </source>
</evidence>
<keyword evidence="8" id="KW-0812">Transmembrane</keyword>
<dbReference type="FunFam" id="2.10.25.10:FF:000252">
    <property type="entry name" value="Crumbs homolog 1 (Drosophila)"/>
    <property type="match status" value="1"/>
</dbReference>
<feature type="domain" description="EGF-like" evidence="24">
    <location>
        <begin position="146"/>
        <end position="182"/>
    </location>
</feature>
<dbReference type="AlphaFoldDB" id="A0A8C2MUH1"/>
<evidence type="ECO:0000256" key="13">
    <source>
        <dbReference type="ARBA" id="ARBA00023136"/>
    </source>
</evidence>
<dbReference type="Proteomes" id="UP000694386">
    <property type="component" value="Unplaced"/>
</dbReference>
<dbReference type="CDD" id="cd00054">
    <property type="entry name" value="EGF_CA"/>
    <property type="match status" value="9"/>
</dbReference>
<evidence type="ECO:0000256" key="1">
    <source>
        <dbReference type="ARBA" id="ARBA00004247"/>
    </source>
</evidence>
<dbReference type="Pfam" id="PF02210">
    <property type="entry name" value="Laminin_G_2"/>
    <property type="match status" value="1"/>
</dbReference>
<dbReference type="FunFam" id="2.60.120.200:FF:000081">
    <property type="entry name" value="Crumbs 1, cell polarity complex component"/>
    <property type="match status" value="1"/>
</dbReference>
<evidence type="ECO:0000256" key="8">
    <source>
        <dbReference type="ARBA" id="ARBA00022692"/>
    </source>
</evidence>
<evidence type="ECO:0000256" key="17">
    <source>
        <dbReference type="ARBA" id="ARBA00058295"/>
    </source>
</evidence>
<dbReference type="FunFam" id="2.10.25.10:FF:000484">
    <property type="entry name" value="Crumbs 1, cell polarity complex component"/>
    <property type="match status" value="1"/>
</dbReference>
<keyword evidence="6" id="KW-0964">Secreted</keyword>
<dbReference type="FunFam" id="2.10.25.10:FF:000413">
    <property type="entry name" value="Crumbs cell polarity complex component 1"/>
    <property type="match status" value="1"/>
</dbReference>
<comment type="caution">
    <text evidence="21">Lacks conserved residue(s) required for the propagation of feature annotation.</text>
</comment>
<feature type="domain" description="EGF-like" evidence="24">
    <location>
        <begin position="260"/>
        <end position="297"/>
    </location>
</feature>
<evidence type="ECO:0000259" key="23">
    <source>
        <dbReference type="PROSITE" id="PS50025"/>
    </source>
</evidence>
<evidence type="ECO:0000256" key="6">
    <source>
        <dbReference type="ARBA" id="ARBA00022525"/>
    </source>
</evidence>
<organism evidence="25 26">
    <name type="scientific">Cricetulus griseus</name>
    <name type="common">Chinese hamster</name>
    <name type="synonym">Cricetulus barabensis griseus</name>
    <dbReference type="NCBI Taxonomy" id="10029"/>
    <lineage>
        <taxon>Eukaryota</taxon>
        <taxon>Metazoa</taxon>
        <taxon>Chordata</taxon>
        <taxon>Craniata</taxon>
        <taxon>Vertebrata</taxon>
        <taxon>Euteleostomi</taxon>
        <taxon>Mammalia</taxon>
        <taxon>Eutheria</taxon>
        <taxon>Euarchontoglires</taxon>
        <taxon>Glires</taxon>
        <taxon>Rodentia</taxon>
        <taxon>Myomorpha</taxon>
        <taxon>Muroidea</taxon>
        <taxon>Cricetidae</taxon>
        <taxon>Cricetinae</taxon>
        <taxon>Cricetulus</taxon>
    </lineage>
</organism>
<dbReference type="FunFam" id="2.10.25.10:FF:000208">
    <property type="entry name" value="Crumbs 2, cell polarity complex component"/>
    <property type="match status" value="1"/>
</dbReference>
<reference evidence="25" key="1">
    <citation type="submission" date="2025-08" db="UniProtKB">
        <authorList>
            <consortium name="Ensembl"/>
        </authorList>
    </citation>
    <scope>IDENTIFICATION</scope>
</reference>
<dbReference type="Pfam" id="PF00008">
    <property type="entry name" value="EGF"/>
    <property type="match status" value="10"/>
</dbReference>
<dbReference type="PROSITE" id="PS50026">
    <property type="entry name" value="EGF_3"/>
    <property type="match status" value="11"/>
</dbReference>
<evidence type="ECO:0000256" key="10">
    <source>
        <dbReference type="ARBA" id="ARBA00022737"/>
    </source>
</evidence>
<feature type="domain" description="EGF-like" evidence="24">
    <location>
        <begin position="439"/>
        <end position="479"/>
    </location>
</feature>
<dbReference type="Gene3D" id="2.60.120.200">
    <property type="match status" value="1"/>
</dbReference>